<evidence type="ECO:0000313" key="2">
    <source>
        <dbReference type="EMBL" id="UJO11139.1"/>
    </source>
</evidence>
<reference evidence="2" key="2">
    <citation type="journal article" date="2022" name="Microb. Genom.">
        <title>A chromosome-scale genome assembly of the tomato pathogen Cladosporium fulvum reveals a compartmentalized genome architecture and the presence of a dispensable chromosome.</title>
        <authorList>
            <person name="Zaccaron A.Z."/>
            <person name="Chen L.H."/>
            <person name="Samaras A."/>
            <person name="Stergiopoulos I."/>
        </authorList>
    </citation>
    <scope>NUCLEOTIDE SEQUENCE</scope>
    <source>
        <strain evidence="2">Race5_Kim</strain>
    </source>
</reference>
<dbReference type="OrthoDB" id="5391053at2759"/>
<organism evidence="2 3">
    <name type="scientific">Passalora fulva</name>
    <name type="common">Tomato leaf mold</name>
    <name type="synonym">Cladosporium fulvum</name>
    <dbReference type="NCBI Taxonomy" id="5499"/>
    <lineage>
        <taxon>Eukaryota</taxon>
        <taxon>Fungi</taxon>
        <taxon>Dikarya</taxon>
        <taxon>Ascomycota</taxon>
        <taxon>Pezizomycotina</taxon>
        <taxon>Dothideomycetes</taxon>
        <taxon>Dothideomycetidae</taxon>
        <taxon>Mycosphaerellales</taxon>
        <taxon>Mycosphaerellaceae</taxon>
        <taxon>Fulvia</taxon>
    </lineage>
</organism>
<proteinExistence type="predicted"/>
<protein>
    <submittedName>
        <fullName evidence="2">Uncharacterized protein</fullName>
    </submittedName>
</protein>
<dbReference type="RefSeq" id="XP_047755505.1">
    <property type="nucleotide sequence ID" value="XM_047899253.1"/>
</dbReference>
<evidence type="ECO:0000256" key="1">
    <source>
        <dbReference type="SAM" id="MobiDB-lite"/>
    </source>
</evidence>
<feature type="compositionally biased region" description="Low complexity" evidence="1">
    <location>
        <begin position="46"/>
        <end position="55"/>
    </location>
</feature>
<keyword evidence="3" id="KW-1185">Reference proteome</keyword>
<name>A0A9Q8L5J8_PASFU</name>
<gene>
    <name evidence="2" type="ORF">CLAFUR5_00105</name>
</gene>
<evidence type="ECO:0000313" key="3">
    <source>
        <dbReference type="Proteomes" id="UP000756132"/>
    </source>
</evidence>
<feature type="region of interest" description="Disordered" evidence="1">
    <location>
        <begin position="259"/>
        <end position="296"/>
    </location>
</feature>
<dbReference type="EMBL" id="CP090163">
    <property type="protein sequence ID" value="UJO11139.1"/>
    <property type="molecule type" value="Genomic_DNA"/>
</dbReference>
<feature type="region of interest" description="Disordered" evidence="1">
    <location>
        <begin position="32"/>
        <end position="55"/>
    </location>
</feature>
<accession>A0A9Q8L5J8</accession>
<dbReference type="Proteomes" id="UP000756132">
    <property type="component" value="Chromosome 1"/>
</dbReference>
<dbReference type="GeneID" id="71979983"/>
<reference evidence="2" key="1">
    <citation type="submission" date="2021-12" db="EMBL/GenBank/DDBJ databases">
        <authorList>
            <person name="Zaccaron A."/>
            <person name="Stergiopoulos I."/>
        </authorList>
    </citation>
    <scope>NUCLEOTIDE SEQUENCE</scope>
    <source>
        <strain evidence="2">Race5_Kim</strain>
    </source>
</reference>
<dbReference type="KEGG" id="ffu:CLAFUR5_00105"/>
<sequence length="475" mass="52850">MRLNISKIVEGGRRLGQHLKIFRRRKSLQLAKTRIPGASSQKQTQRQESQSNEELQQSIAFVTSDKSPAHPLAVEAERCEDQDIVNAAEQSKEPVILNGWSSKDLGTGPPEATMIDHGSGRRAAIVLNVDLAVAIKTSLAAHLEAKAVEDETNAEMASLGPRFFTVQQEMESLQISLADDENDKSTDRKRARLSQLTAEQDSILNRQAELRTRLQEQYEDMRNDQIPLFDILKICMSGEPDICEPETGATEEEDPVTAEVSSKASLCEPIPEQVDSSSDAVPDTVEASADPAEERTNGVDIEELLYNFHAFKEQLEEVELQFESRHEHLDVVKGQGQADTLSESDAHCIRQTQRLTRALIQAEQEFQDAKDALLAAGYQAPGSDLASGFIDDVNDGYRLSLEQDIIDHVDKGRILNWLSSLPELEGDRSEIDDALPTPEVDEWKGDEAEMCDSWSMVADGADRRRIDKWRTLATS</sequence>
<dbReference type="AlphaFoldDB" id="A0A9Q8L5J8"/>